<accession>A0ABR3GIF4</accession>
<reference evidence="9 10" key="1">
    <citation type="submission" date="2024-02" db="EMBL/GenBank/DDBJ databases">
        <title>Discinaceae phylogenomics.</title>
        <authorList>
            <person name="Dirks A.C."/>
            <person name="James T.Y."/>
        </authorList>
    </citation>
    <scope>NUCLEOTIDE SEQUENCE [LARGE SCALE GENOMIC DNA]</scope>
    <source>
        <strain evidence="9 10">ACD0624</strain>
    </source>
</reference>
<evidence type="ECO:0000256" key="2">
    <source>
        <dbReference type="ARBA" id="ARBA00004613"/>
    </source>
</evidence>
<proteinExistence type="predicted"/>
<keyword evidence="5" id="KW-0624">Polysaccharide degradation</keyword>
<feature type="region of interest" description="Disordered" evidence="6">
    <location>
        <begin position="327"/>
        <end position="379"/>
    </location>
</feature>
<keyword evidence="7" id="KW-0732">Signal</keyword>
<comment type="cofactor">
    <cofactor evidence="1">
        <name>Cu(2+)</name>
        <dbReference type="ChEBI" id="CHEBI:29036"/>
    </cofactor>
</comment>
<evidence type="ECO:0000256" key="3">
    <source>
        <dbReference type="ARBA" id="ARBA00022525"/>
    </source>
</evidence>
<feature type="region of interest" description="Disordered" evidence="6">
    <location>
        <begin position="261"/>
        <end position="292"/>
    </location>
</feature>
<evidence type="ECO:0000256" key="6">
    <source>
        <dbReference type="SAM" id="MobiDB-lite"/>
    </source>
</evidence>
<feature type="compositionally biased region" description="Acidic residues" evidence="6">
    <location>
        <begin position="335"/>
        <end position="358"/>
    </location>
</feature>
<protein>
    <recommendedName>
        <fullName evidence="5">AA9 family lytic polysaccharide monooxygenase</fullName>
        <ecNumber evidence="5">1.14.99.56</ecNumber>
    </recommendedName>
    <alternativeName>
        <fullName evidence="5">Endo-beta-1,4-glucanase</fullName>
    </alternativeName>
    <alternativeName>
        <fullName evidence="5">Glycosyl hydrolase 61 family protein</fullName>
    </alternativeName>
</protein>
<evidence type="ECO:0000259" key="8">
    <source>
        <dbReference type="Pfam" id="PF03443"/>
    </source>
</evidence>
<keyword evidence="5" id="KW-0136">Cellulose degradation</keyword>
<feature type="domain" description="Auxiliary Activity family 9 catalytic" evidence="8">
    <location>
        <begin position="17"/>
        <end position="230"/>
    </location>
</feature>
<feature type="compositionally biased region" description="Polar residues" evidence="6">
    <location>
        <begin position="263"/>
        <end position="286"/>
    </location>
</feature>
<keyword evidence="5" id="KW-0119">Carbohydrate metabolism</keyword>
<organism evidence="9 10">
    <name type="scientific">Discina gigas</name>
    <dbReference type="NCBI Taxonomy" id="1032678"/>
    <lineage>
        <taxon>Eukaryota</taxon>
        <taxon>Fungi</taxon>
        <taxon>Dikarya</taxon>
        <taxon>Ascomycota</taxon>
        <taxon>Pezizomycotina</taxon>
        <taxon>Pezizomycetes</taxon>
        <taxon>Pezizales</taxon>
        <taxon>Discinaceae</taxon>
        <taxon>Discina</taxon>
    </lineage>
</organism>
<comment type="catalytic activity">
    <reaction evidence="5">
        <text>[(1-&gt;4)-beta-D-glucosyl]n+m + reduced acceptor + O2 = 4-dehydro-beta-D-glucosyl-[(1-&gt;4)-beta-D-glucosyl]n-1 + [(1-&gt;4)-beta-D-glucosyl]m + acceptor + H2O.</text>
        <dbReference type="EC" id="1.14.99.56"/>
    </reaction>
</comment>
<comment type="caution">
    <text evidence="9">The sequence shown here is derived from an EMBL/GenBank/DDBJ whole genome shotgun (WGS) entry which is preliminary data.</text>
</comment>
<sequence length="379" mass="39336">MKGFLAVLAFAGAAMGHNMVTHFHINGVPDSNCVRPAVSADPLLELDSPDMACNAVISNGKSKCIVKPGDAIAFEWRVDRNIPAAEYPLKDGTIPVGVTDDSHKGPCAVYMKKVNDASTAVGAGDGWFKVSDEGLVDGVFCTDRLRLANAPQPGNIPAGIAPGDYLMRAEFLTLNNAGPTGARQPQFYAGCVQVTVQGSTGTITPSTVSIPGYVDIDTPGLIYDIWNSPTGRFSNYPMVGPPPVTDNAAVAPVPSLPGIPQLPETTSVIKPSSTPADYYTPPTSTAPVAGKPATSSLTTAEAVPTSKCNCKIVTATTFITITSTKSYAAPTAAPELDDSEDGQDGDDSDDGDSDDADADAAQPTYAHGGHVHGSRLRRS</sequence>
<dbReference type="EC" id="1.14.99.56" evidence="5"/>
<keyword evidence="3 5" id="KW-0964">Secreted</keyword>
<feature type="chain" id="PRO_5046773849" description="AA9 family lytic polysaccharide monooxygenase" evidence="7">
    <location>
        <begin position="17"/>
        <end position="379"/>
    </location>
</feature>
<dbReference type="EMBL" id="JBBBZM010000064">
    <property type="protein sequence ID" value="KAL0635702.1"/>
    <property type="molecule type" value="Genomic_DNA"/>
</dbReference>
<evidence type="ECO:0000256" key="5">
    <source>
        <dbReference type="RuleBase" id="RU368122"/>
    </source>
</evidence>
<dbReference type="InterPro" id="IPR049892">
    <property type="entry name" value="AA9"/>
</dbReference>
<dbReference type="CDD" id="cd21175">
    <property type="entry name" value="LPMO_AA9"/>
    <property type="match status" value="1"/>
</dbReference>
<feature type="compositionally biased region" description="Basic residues" evidence="6">
    <location>
        <begin position="369"/>
        <end position="379"/>
    </location>
</feature>
<keyword evidence="4 5" id="KW-1015">Disulfide bond</keyword>
<comment type="function">
    <text evidence="5">Lytic polysaccharide monooxygenase (LMPO) that depolymerizes crystalline and amorphous polysaccharides via the oxidation of scissile alpha- or beta-(1-4)-glycosidic bonds, yielding C1 and/or C4 oxidation products. Catalysis by LPMOs requires the reduction of the active-site copper from Cu(II) to Cu(I) by a reducing agent and H(2)O(2) or O(2) as a cosubstrate.</text>
</comment>
<name>A0ABR3GIF4_9PEZI</name>
<dbReference type="InterPro" id="IPR005103">
    <property type="entry name" value="AA9_LPMO"/>
</dbReference>
<keyword evidence="10" id="KW-1185">Reference proteome</keyword>
<dbReference type="Proteomes" id="UP001447188">
    <property type="component" value="Unassembled WGS sequence"/>
</dbReference>
<dbReference type="Pfam" id="PF03443">
    <property type="entry name" value="AA9"/>
    <property type="match status" value="1"/>
</dbReference>
<gene>
    <name evidence="9" type="ORF">Q9L58_005336</name>
</gene>
<dbReference type="Gene3D" id="2.70.50.70">
    <property type="match status" value="1"/>
</dbReference>
<dbReference type="PANTHER" id="PTHR33353:SF32">
    <property type="entry name" value="ENDO-BETA-1,4-GLUCANASE D"/>
    <property type="match status" value="1"/>
</dbReference>
<comment type="domain">
    <text evidence="5">Has a modular structure: an endo-beta-1,4-glucanase catalytic module at the N-terminus, a linker rich in serines and threonines, and a C-terminal carbohydrate-binding module (CBM).</text>
</comment>
<evidence type="ECO:0000256" key="7">
    <source>
        <dbReference type="SAM" id="SignalP"/>
    </source>
</evidence>
<evidence type="ECO:0000256" key="4">
    <source>
        <dbReference type="ARBA" id="ARBA00023157"/>
    </source>
</evidence>
<comment type="subcellular location">
    <subcellularLocation>
        <location evidence="2 5">Secreted</location>
    </subcellularLocation>
</comment>
<evidence type="ECO:0000256" key="1">
    <source>
        <dbReference type="ARBA" id="ARBA00001973"/>
    </source>
</evidence>
<dbReference type="PANTHER" id="PTHR33353">
    <property type="entry name" value="PUTATIVE (AFU_ORTHOLOGUE AFUA_1G12560)-RELATED"/>
    <property type="match status" value="1"/>
</dbReference>
<feature type="signal peptide" evidence="7">
    <location>
        <begin position="1"/>
        <end position="16"/>
    </location>
</feature>
<evidence type="ECO:0000313" key="9">
    <source>
        <dbReference type="EMBL" id="KAL0635702.1"/>
    </source>
</evidence>
<evidence type="ECO:0000313" key="10">
    <source>
        <dbReference type="Proteomes" id="UP001447188"/>
    </source>
</evidence>